<gene>
    <name evidence="2" type="ORF">SAMN03080606_00667</name>
</gene>
<evidence type="ECO:0000256" key="1">
    <source>
        <dbReference type="SAM" id="Phobius"/>
    </source>
</evidence>
<dbReference type="EMBL" id="FMUS01000003">
    <property type="protein sequence ID" value="SCY01922.1"/>
    <property type="molecule type" value="Genomic_DNA"/>
</dbReference>
<dbReference type="AlphaFoldDB" id="A0A1G5CHN6"/>
<evidence type="ECO:0000313" key="3">
    <source>
        <dbReference type="Proteomes" id="UP000198636"/>
    </source>
</evidence>
<reference evidence="2 3" key="1">
    <citation type="submission" date="2016-10" db="EMBL/GenBank/DDBJ databases">
        <authorList>
            <person name="de Groot N.N."/>
        </authorList>
    </citation>
    <scope>NUCLEOTIDE SEQUENCE [LARGE SCALE GENOMIC DNA]</scope>
    <source>
        <strain evidence="2 3">DSM 18978</strain>
    </source>
</reference>
<dbReference type="Proteomes" id="UP000198636">
    <property type="component" value="Unassembled WGS sequence"/>
</dbReference>
<proteinExistence type="predicted"/>
<dbReference type="STRING" id="1120976.SAMN03080606_00667"/>
<feature type="transmembrane region" description="Helical" evidence="1">
    <location>
        <begin position="32"/>
        <end position="59"/>
    </location>
</feature>
<protein>
    <recommendedName>
        <fullName evidence="4">ABC-2 type transporter</fullName>
    </recommendedName>
</protein>
<keyword evidence="1" id="KW-0472">Membrane</keyword>
<accession>A0A1G5CHN6</accession>
<feature type="transmembrane region" description="Helical" evidence="1">
    <location>
        <begin position="121"/>
        <end position="140"/>
    </location>
</feature>
<evidence type="ECO:0008006" key="4">
    <source>
        <dbReference type="Google" id="ProtNLM"/>
    </source>
</evidence>
<name>A0A1G5CHN6_9FIRM</name>
<keyword evidence="1" id="KW-1133">Transmembrane helix</keyword>
<keyword evidence="1" id="KW-0812">Transmembrane</keyword>
<feature type="transmembrane region" description="Helical" evidence="1">
    <location>
        <begin position="7"/>
        <end position="26"/>
    </location>
</feature>
<keyword evidence="3" id="KW-1185">Reference proteome</keyword>
<sequence>MGKFFGLFVIGLIQGAILFIPLAYLLEANYNIAWIYTCVILITTAFIISSVTMAGITFITNGEKFQYIGNFAILVSAIIGGGFIPHIYLPELVKSISPLTLHYWVMGSVISFSGKQNYEGLQSLATVILFAIFILMLSYLRYTKAKEWQLG</sequence>
<evidence type="ECO:0000313" key="2">
    <source>
        <dbReference type="EMBL" id="SCY01922.1"/>
    </source>
</evidence>
<organism evidence="2 3">
    <name type="scientific">Alkaliphilus peptidifermentans DSM 18978</name>
    <dbReference type="NCBI Taxonomy" id="1120976"/>
    <lineage>
        <taxon>Bacteria</taxon>
        <taxon>Bacillati</taxon>
        <taxon>Bacillota</taxon>
        <taxon>Clostridia</taxon>
        <taxon>Peptostreptococcales</taxon>
        <taxon>Natronincolaceae</taxon>
        <taxon>Alkaliphilus</taxon>
    </lineage>
</organism>
<feature type="transmembrane region" description="Helical" evidence="1">
    <location>
        <begin position="71"/>
        <end position="89"/>
    </location>
</feature>